<dbReference type="GO" id="GO:0016020">
    <property type="term" value="C:membrane"/>
    <property type="evidence" value="ECO:0007669"/>
    <property type="project" value="UniProtKB-SubCell"/>
</dbReference>
<comment type="similarity">
    <text evidence="2">Belongs to the TMCO4 family.</text>
</comment>
<dbReference type="AlphaFoldDB" id="A0A8H6YS43"/>
<keyword evidence="3 6" id="KW-0812">Transmembrane</keyword>
<dbReference type="PANTHER" id="PTHR17920">
    <property type="entry name" value="TRANSMEMBRANE AND COILED-COIL DOMAIN-CONTAINING PROTEIN 4 TMCO4"/>
    <property type="match status" value="1"/>
</dbReference>
<keyword evidence="4 6" id="KW-1133">Transmembrane helix</keyword>
<dbReference type="SUPFAM" id="SSF53474">
    <property type="entry name" value="alpha/beta-Hydrolases"/>
    <property type="match status" value="1"/>
</dbReference>
<dbReference type="Pfam" id="PF05277">
    <property type="entry name" value="DUF726"/>
    <property type="match status" value="1"/>
</dbReference>
<comment type="caution">
    <text evidence="7">The sequence shown here is derived from an EMBL/GenBank/DDBJ whole genome shotgun (WGS) entry which is preliminary data.</text>
</comment>
<name>A0A8H6YS43_9AGAR</name>
<evidence type="ECO:0000313" key="7">
    <source>
        <dbReference type="EMBL" id="KAF7363544.1"/>
    </source>
</evidence>
<evidence type="ECO:0000256" key="2">
    <source>
        <dbReference type="ARBA" id="ARBA00009824"/>
    </source>
</evidence>
<keyword evidence="8" id="KW-1185">Reference proteome</keyword>
<dbReference type="InterPro" id="IPR029058">
    <property type="entry name" value="AB_hydrolase_fold"/>
</dbReference>
<dbReference type="InterPro" id="IPR007941">
    <property type="entry name" value="DUF726"/>
</dbReference>
<comment type="subcellular location">
    <subcellularLocation>
        <location evidence="1">Membrane</location>
        <topology evidence="1">Multi-pass membrane protein</topology>
    </subcellularLocation>
</comment>
<feature type="transmembrane region" description="Helical" evidence="6">
    <location>
        <begin position="211"/>
        <end position="232"/>
    </location>
</feature>
<sequence>MADLTQLVPPKDLSDADKQNVFNHLFCRLAAFRNTAGLYSSLEHDLSSSRPLAKTARKQSFDREIQTWAQKLLEQVWLVCGEPGGGGKCPVLEPYADTSTGHLPPLPPPEVLSRILNTVLFLHIATSKEYSARTRTFLTTFAGSLDEQLIVSALRNPEKAIEETQKQTQAAKESHAQRGKTLRMLGVGLGAVAGGVLVGITGGLAAPLVGAAASTVLGILGVGGTAVGLLATGLASMPVIVQVLFVARFFGVYGARTTSNMVQRHTREIRDLAIVPVHKLRKDQETLAVRLCVSGWLTSWDDVVAPWTVFGGDDTFALQWEVELLKSLSTALTALIIDNDWMNSKALAVKAGAVLGDLLANRVFGNRPVTLTGYSLGGLVIFEALKYLSTLPPSKTAHLVEDVFLFGTPVPTDPAAWASIRRLASGRVVNGYSQDDYVLAVLSRLSNISWGVAGLQPVDATGVENVFCKDVDGHTKWRGMIGRSLQQCGAPGIIDERVDEQVEDAAKRVETEIELQGELKLTQEEVDEIVKH</sequence>
<proteinExistence type="inferred from homology"/>
<dbReference type="Gene3D" id="3.40.50.1820">
    <property type="entry name" value="alpha/beta hydrolase"/>
    <property type="match status" value="1"/>
</dbReference>
<dbReference type="EMBL" id="JACAZH010000007">
    <property type="protein sequence ID" value="KAF7363544.1"/>
    <property type="molecule type" value="Genomic_DNA"/>
</dbReference>
<accession>A0A8H6YS43</accession>
<evidence type="ECO:0000256" key="4">
    <source>
        <dbReference type="ARBA" id="ARBA00022989"/>
    </source>
</evidence>
<evidence type="ECO:0000256" key="3">
    <source>
        <dbReference type="ARBA" id="ARBA00022692"/>
    </source>
</evidence>
<protein>
    <submittedName>
        <fullName evidence="7">Putative membrane protein C6F6.13c</fullName>
    </submittedName>
</protein>
<evidence type="ECO:0000256" key="5">
    <source>
        <dbReference type="ARBA" id="ARBA00023136"/>
    </source>
</evidence>
<evidence type="ECO:0000313" key="8">
    <source>
        <dbReference type="Proteomes" id="UP000623467"/>
    </source>
</evidence>
<evidence type="ECO:0000256" key="1">
    <source>
        <dbReference type="ARBA" id="ARBA00004141"/>
    </source>
</evidence>
<dbReference type="Proteomes" id="UP000623467">
    <property type="component" value="Unassembled WGS sequence"/>
</dbReference>
<evidence type="ECO:0000256" key="6">
    <source>
        <dbReference type="SAM" id="Phobius"/>
    </source>
</evidence>
<gene>
    <name evidence="7" type="ORF">MSAN_01011000</name>
</gene>
<reference evidence="7" key="1">
    <citation type="submission" date="2020-05" db="EMBL/GenBank/DDBJ databases">
        <title>Mycena genomes resolve the evolution of fungal bioluminescence.</title>
        <authorList>
            <person name="Tsai I.J."/>
        </authorList>
    </citation>
    <scope>NUCLEOTIDE SEQUENCE</scope>
    <source>
        <strain evidence="7">160909Yilan</strain>
    </source>
</reference>
<organism evidence="7 8">
    <name type="scientific">Mycena sanguinolenta</name>
    <dbReference type="NCBI Taxonomy" id="230812"/>
    <lineage>
        <taxon>Eukaryota</taxon>
        <taxon>Fungi</taxon>
        <taxon>Dikarya</taxon>
        <taxon>Basidiomycota</taxon>
        <taxon>Agaricomycotina</taxon>
        <taxon>Agaricomycetes</taxon>
        <taxon>Agaricomycetidae</taxon>
        <taxon>Agaricales</taxon>
        <taxon>Marasmiineae</taxon>
        <taxon>Mycenaceae</taxon>
        <taxon>Mycena</taxon>
    </lineage>
</organism>
<feature type="transmembrane region" description="Helical" evidence="6">
    <location>
        <begin position="182"/>
        <end position="205"/>
    </location>
</feature>
<keyword evidence="5 6" id="KW-0472">Membrane</keyword>
<dbReference type="PANTHER" id="PTHR17920:SF22">
    <property type="entry name" value="DUF726 DOMAIN PROTEIN (AFU_ORTHOLOGUE AFUA_2G12860)"/>
    <property type="match status" value="1"/>
</dbReference>
<dbReference type="OrthoDB" id="277931at2759"/>